<feature type="domain" description="Tyr recombinase" evidence="9">
    <location>
        <begin position="245"/>
        <end position="426"/>
    </location>
</feature>
<evidence type="ECO:0000256" key="2">
    <source>
        <dbReference type="ARBA" id="ARBA00016082"/>
    </source>
</evidence>
<comment type="similarity">
    <text evidence="1">Belongs to the 'phage' integrase family.</text>
</comment>
<evidence type="ECO:0000256" key="5">
    <source>
        <dbReference type="ARBA" id="ARBA00022908"/>
    </source>
</evidence>
<dbReference type="PROSITE" id="PS51898">
    <property type="entry name" value="TYR_RECOMBINASE"/>
    <property type="match status" value="1"/>
</dbReference>
<keyword evidence="3" id="KW-0808">Transferase</keyword>
<evidence type="ECO:0000256" key="8">
    <source>
        <dbReference type="ARBA" id="ARBA00023195"/>
    </source>
</evidence>
<name>A0AAT9JDK4_9CAUD</name>
<dbReference type="InterPro" id="IPR013762">
    <property type="entry name" value="Integrase-like_cat_sf"/>
</dbReference>
<evidence type="ECO:0000256" key="4">
    <source>
        <dbReference type="ARBA" id="ARBA00022801"/>
    </source>
</evidence>
<dbReference type="InterPro" id="IPR011010">
    <property type="entry name" value="DNA_brk_join_enz"/>
</dbReference>
<dbReference type="PANTHER" id="PTHR30349:SF64">
    <property type="entry name" value="PROPHAGE INTEGRASE INTD-RELATED"/>
    <property type="match status" value="1"/>
</dbReference>
<dbReference type="Gene3D" id="1.10.150.130">
    <property type="match status" value="1"/>
</dbReference>
<dbReference type="Gene3D" id="1.10.443.10">
    <property type="entry name" value="Intergrase catalytic core"/>
    <property type="match status" value="1"/>
</dbReference>
<proteinExistence type="inferred from homology"/>
<dbReference type="CDD" id="cd00397">
    <property type="entry name" value="DNA_BRE_C"/>
    <property type="match status" value="1"/>
</dbReference>
<dbReference type="InterPro" id="IPR050090">
    <property type="entry name" value="Tyrosine_recombinase_XerCD"/>
</dbReference>
<accession>A0AAT9JDK4</accession>
<dbReference type="InterPro" id="IPR025269">
    <property type="entry name" value="SAM-like_dom"/>
</dbReference>
<sequence>PATPTKESVTAFKPIRYACFNEKGRDKIKPAFQTVESGRCHNIFEDMANIDEIISYTPAELRVGKETYVSLYAYDPAASKLRRKRYKLNHIKSAAERKRYGRALCERLNEQLRNGWNPFLEVESVKGYAKFEEAATDWIRRQQRMLKDDVIREATYVEYESKVRNLLRYNSKRKLPITYVYQMDARFLSEFLEHIYIDRGNTAKTYNNYLRVISVMCKYFLERGYLNNDPSVKIKAISKNKLPPKGRNQISVSALKCIYEYLVVRNKHYLLACYLEYYCFIRPKELSMLRVGDLFYKDRVIVIRREVAKNRKEQFSTMPDAVLKLMLELEIHKHPSCYYIFSDGFAPGPTQRSEKKFRDEWIKMRRALMLPESYQFYSLKDSGVTDMLDKNVPTIAVRDQARHSSVAITEIYAQKRRLQANADIKNFEGEF</sequence>
<reference evidence="10" key="2">
    <citation type="submission" date="2024-05" db="EMBL/GenBank/DDBJ databases">
        <authorList>
            <person name="Matrishin C.B."/>
            <person name="Kauffman K.M."/>
        </authorList>
    </citation>
    <scope>NUCLEOTIDE SEQUENCE</scope>
</reference>
<dbReference type="GO" id="GO:0003677">
    <property type="term" value="F:DNA binding"/>
    <property type="evidence" value="ECO:0007669"/>
    <property type="project" value="UniProtKB-KW"/>
</dbReference>
<dbReference type="Pfam" id="PF00589">
    <property type="entry name" value="Phage_integrase"/>
    <property type="match status" value="1"/>
</dbReference>
<dbReference type="SUPFAM" id="SSF56349">
    <property type="entry name" value="DNA breaking-rejoining enzymes"/>
    <property type="match status" value="1"/>
</dbReference>
<keyword evidence="7" id="KW-0233">DNA recombination</keyword>
<dbReference type="PANTHER" id="PTHR30349">
    <property type="entry name" value="PHAGE INTEGRASE-RELATED"/>
    <property type="match status" value="1"/>
</dbReference>
<protein>
    <recommendedName>
        <fullName evidence="2">Integrase</fullName>
    </recommendedName>
</protein>
<evidence type="ECO:0000256" key="3">
    <source>
        <dbReference type="ARBA" id="ARBA00022679"/>
    </source>
</evidence>
<keyword evidence="8" id="KW-1179">Viral genome integration</keyword>
<dbReference type="InterPro" id="IPR010998">
    <property type="entry name" value="Integrase_recombinase_N"/>
</dbReference>
<evidence type="ECO:0000256" key="1">
    <source>
        <dbReference type="ARBA" id="ARBA00008857"/>
    </source>
</evidence>
<evidence type="ECO:0000259" key="9">
    <source>
        <dbReference type="PROSITE" id="PS51898"/>
    </source>
</evidence>
<dbReference type="GO" id="GO:0006310">
    <property type="term" value="P:DNA recombination"/>
    <property type="evidence" value="ECO:0007669"/>
    <property type="project" value="UniProtKB-KW"/>
</dbReference>
<dbReference type="Pfam" id="PF13102">
    <property type="entry name" value="Phage_int_SAM_5"/>
    <property type="match status" value="1"/>
</dbReference>
<dbReference type="GO" id="GO:0015074">
    <property type="term" value="P:DNA integration"/>
    <property type="evidence" value="ECO:0007669"/>
    <property type="project" value="InterPro"/>
</dbReference>
<keyword evidence="4" id="KW-0378">Hydrolase</keyword>
<reference evidence="10" key="1">
    <citation type="journal article" date="2023" name="Microbiome">
        <title>Phages are unrecognized players in the ecology of the oral pathogen Porphyromonas gingivalis.</title>
        <authorList>
            <person name="Matrishin C.B."/>
            <person name="Haase E.M."/>
            <person name="Dewhirst F.E."/>
            <person name="Mark Welch J.L."/>
            <person name="Miranda-Sanchez F."/>
            <person name="Chen T."/>
            <person name="MacFarland D.C."/>
            <person name="Kauffman K.M."/>
        </authorList>
    </citation>
    <scope>NUCLEOTIDE SEQUENCE</scope>
</reference>
<evidence type="ECO:0000256" key="7">
    <source>
        <dbReference type="ARBA" id="ARBA00023172"/>
    </source>
</evidence>
<evidence type="ECO:0000313" key="10">
    <source>
        <dbReference type="EMBL" id="DBA55814.1"/>
    </source>
</evidence>
<evidence type="ECO:0000256" key="6">
    <source>
        <dbReference type="ARBA" id="ARBA00023125"/>
    </source>
</evidence>
<feature type="non-terminal residue" evidence="10">
    <location>
        <position position="1"/>
    </location>
</feature>
<keyword evidence="5" id="KW-0229">DNA integration</keyword>
<dbReference type="InterPro" id="IPR002104">
    <property type="entry name" value="Integrase_catalytic"/>
</dbReference>
<organism evidence="10">
    <name type="scientific">Porphyromonas phage phage023a_KCOM2797</name>
    <dbReference type="NCBI Taxonomy" id="3154113"/>
    <lineage>
        <taxon>Viruses</taxon>
        <taxon>Duplodnaviria</taxon>
        <taxon>Heunggongvirae</taxon>
        <taxon>Uroviricota</taxon>
        <taxon>Caudoviricetes</taxon>
        <taxon>Nixviridae</taxon>
        <taxon>Schifferlevirus</taxon>
        <taxon>Schifferlevirus pging00P</taxon>
    </lineage>
</organism>
<keyword evidence="8" id="KW-1160">Virus entry into host cell</keyword>
<keyword evidence="6" id="KW-0238">DNA-binding</keyword>
<dbReference type="EMBL" id="BK068104">
    <property type="protein sequence ID" value="DBA55814.1"/>
    <property type="molecule type" value="Genomic_DNA"/>
</dbReference>